<comment type="caution">
    <text evidence="2">The sequence shown here is derived from an EMBL/GenBank/DDBJ whole genome shotgun (WGS) entry which is preliminary data.</text>
</comment>
<accession>A0A2P4EU22</accession>
<dbReference type="InterPro" id="IPR021431">
    <property type="entry name" value="DUF3080"/>
</dbReference>
<organism evidence="2 3">
    <name type="scientific">Halopseudomonas oceani</name>
    <dbReference type="NCBI Taxonomy" id="1708783"/>
    <lineage>
        <taxon>Bacteria</taxon>
        <taxon>Pseudomonadati</taxon>
        <taxon>Pseudomonadota</taxon>
        <taxon>Gammaproteobacteria</taxon>
        <taxon>Pseudomonadales</taxon>
        <taxon>Pseudomonadaceae</taxon>
        <taxon>Halopseudomonas</taxon>
    </lineage>
</organism>
<name>A0A2P4EU22_9GAMM</name>
<protein>
    <submittedName>
        <fullName evidence="2">DUF3080 domain-containing protein</fullName>
    </submittedName>
</protein>
<dbReference type="AlphaFoldDB" id="A0A2P4EU22"/>
<feature type="chain" id="PRO_5015176062" evidence="1">
    <location>
        <begin position="18"/>
        <end position="357"/>
    </location>
</feature>
<proteinExistence type="predicted"/>
<keyword evidence="3" id="KW-1185">Reference proteome</keyword>
<dbReference type="OrthoDB" id="6997572at2"/>
<evidence type="ECO:0000256" key="1">
    <source>
        <dbReference type="SAM" id="SignalP"/>
    </source>
</evidence>
<feature type="signal peptide" evidence="1">
    <location>
        <begin position="1"/>
        <end position="17"/>
    </location>
</feature>
<evidence type="ECO:0000313" key="2">
    <source>
        <dbReference type="EMBL" id="POB02943.1"/>
    </source>
</evidence>
<dbReference type="RefSeq" id="WP_104738570.1">
    <property type="nucleotide sequence ID" value="NZ_BMHR01000010.1"/>
</dbReference>
<evidence type="ECO:0000313" key="3">
    <source>
        <dbReference type="Proteomes" id="UP000243451"/>
    </source>
</evidence>
<dbReference type="Pfam" id="PF11279">
    <property type="entry name" value="DUF3080"/>
    <property type="match status" value="1"/>
</dbReference>
<dbReference type="EMBL" id="PPSK01000010">
    <property type="protein sequence ID" value="POB02943.1"/>
    <property type="molecule type" value="Genomic_DNA"/>
</dbReference>
<keyword evidence="1" id="KW-0732">Signal</keyword>
<dbReference type="Proteomes" id="UP000243451">
    <property type="component" value="Unassembled WGS sequence"/>
</dbReference>
<sequence>MRSLPVLLALLSITALCVGCQPTPDAERQMDNYLDRVARVLRQQFTPFNPDQLSQYRLPERRDRLYDIPAERISLLDLLIDVNQCKPLQQRIAERNSVLGKVMPWSSRLGYEGELLRALDSCRQSLADDPQQQELLTELSDIAERKRSQLPEVFWNAINASSETEHYLRFATEPLPVSSDALTDAGLPALQQLTAIGSALPARLPPPVSELDPLFQALQRSQRSSQLITALAQTRHGLQQATAMLRAQPATYLCPMNQPSERSKILLNVFVLFYAGEIQPYLAQLQRLGEPWAAQIEQLRAVAHIPPATAQALDRLAGTPEALWDSYRQAVDEHTQAWQDVLGTCQSAPGQAGWQTP</sequence>
<reference evidence="2 3" key="1">
    <citation type="submission" date="2018-01" db="EMBL/GenBank/DDBJ databases">
        <title>Draft genome of the type strain Pseudomonas oceani DSM 100277 isolated from the deep water in Okinawa trough, northwestern Pacific Ocean.</title>
        <authorList>
            <person name="Gomila M."/>
            <person name="Mulet M."/>
            <person name="Garcia-Valdes E."/>
            <person name="Lalucat J."/>
        </authorList>
    </citation>
    <scope>NUCLEOTIDE SEQUENCE [LARGE SCALE GENOMIC DNA]</scope>
    <source>
        <strain evidence="2 3">DSM 100277</strain>
    </source>
</reference>
<gene>
    <name evidence="2" type="ORF">C1949_11195</name>
</gene>